<reference evidence="1" key="1">
    <citation type="journal article" date="2021" name="Environ. Microbiol.">
        <title>Gene family expansions and transcriptome signatures uncover fungal adaptations to wood decay.</title>
        <authorList>
            <person name="Hage H."/>
            <person name="Miyauchi S."/>
            <person name="Viragh M."/>
            <person name="Drula E."/>
            <person name="Min B."/>
            <person name="Chaduli D."/>
            <person name="Navarro D."/>
            <person name="Favel A."/>
            <person name="Norest M."/>
            <person name="Lesage-Meessen L."/>
            <person name="Balint B."/>
            <person name="Merenyi Z."/>
            <person name="de Eugenio L."/>
            <person name="Morin E."/>
            <person name="Martinez A.T."/>
            <person name="Baldrian P."/>
            <person name="Stursova M."/>
            <person name="Martinez M.J."/>
            <person name="Novotny C."/>
            <person name="Magnuson J.K."/>
            <person name="Spatafora J.W."/>
            <person name="Maurice S."/>
            <person name="Pangilinan J."/>
            <person name="Andreopoulos W."/>
            <person name="LaButti K."/>
            <person name="Hundley H."/>
            <person name="Na H."/>
            <person name="Kuo A."/>
            <person name="Barry K."/>
            <person name="Lipzen A."/>
            <person name="Henrissat B."/>
            <person name="Riley R."/>
            <person name="Ahrendt S."/>
            <person name="Nagy L.G."/>
            <person name="Grigoriev I.V."/>
            <person name="Martin F."/>
            <person name="Rosso M.N."/>
        </authorList>
    </citation>
    <scope>NUCLEOTIDE SEQUENCE</scope>
    <source>
        <strain evidence="1">CBS 384.51</strain>
    </source>
</reference>
<organism evidence="1 2">
    <name type="scientific">Irpex rosettiformis</name>
    <dbReference type="NCBI Taxonomy" id="378272"/>
    <lineage>
        <taxon>Eukaryota</taxon>
        <taxon>Fungi</taxon>
        <taxon>Dikarya</taxon>
        <taxon>Basidiomycota</taxon>
        <taxon>Agaricomycotina</taxon>
        <taxon>Agaricomycetes</taxon>
        <taxon>Polyporales</taxon>
        <taxon>Irpicaceae</taxon>
        <taxon>Irpex</taxon>
    </lineage>
</organism>
<evidence type="ECO:0000313" key="2">
    <source>
        <dbReference type="Proteomes" id="UP001055072"/>
    </source>
</evidence>
<sequence length="505" mass="56853">MRDFFYQTNAGDMDFKFTKEYGLVWTMKAPLGQDILTVADPKALQHIFHKSGYGYEVNAEKLVTRLMLLGPSILSASSGPGHSRHRKVMTPAFSAPQLRSFLPLFHRHAAKMCRVLKEETLQGSTASGHLIAVNKLLSRTTLDVIGESAFHCDLGALDNSKSEVSQAYDNMFVKARINPSIMDSIFRATWKFIPLRLLEHVKYLPMRQYSEFHNTRKVVDKVAGALVDQAIHDARSVEIEKGKKDVMSVLVRANMSENPSLQLSKEEMMAQIGALILAGHETASNTLTWMLWELAKNPHFQDSLRAEIRDKREELSVRDTSGGADFSIDDLETMPLLKAFLKEVLRFHPIVYHLVRVATKDDVIPFSKPVTTTHGDVIDEIAIGKGQTLLISVCTYNRIKKIWGEDADEFNPMRFIDGTVKHEFRVGMYSNLMTFGAGLRGCIGWRFALIEMQAIIVALIENFEFSIPPKEHNVEIVRKSLGVMSPMIKGRYNEGVLMPLAVKAL</sequence>
<dbReference type="EMBL" id="MU274914">
    <property type="protein sequence ID" value="KAI0088187.1"/>
    <property type="molecule type" value="Genomic_DNA"/>
</dbReference>
<accession>A0ACB8U1E8</accession>
<comment type="caution">
    <text evidence="1">The sequence shown here is derived from an EMBL/GenBank/DDBJ whole genome shotgun (WGS) entry which is preliminary data.</text>
</comment>
<protein>
    <submittedName>
        <fullName evidence="1">Cytochrome P450</fullName>
    </submittedName>
</protein>
<proteinExistence type="predicted"/>
<keyword evidence="2" id="KW-1185">Reference proteome</keyword>
<gene>
    <name evidence="1" type="ORF">BDY19DRAFT_1008250</name>
</gene>
<evidence type="ECO:0000313" key="1">
    <source>
        <dbReference type="EMBL" id="KAI0088187.1"/>
    </source>
</evidence>
<dbReference type="Proteomes" id="UP001055072">
    <property type="component" value="Unassembled WGS sequence"/>
</dbReference>
<name>A0ACB8U1E8_9APHY</name>